<dbReference type="InterPro" id="IPR011058">
    <property type="entry name" value="Cyanovirin-N"/>
</dbReference>
<dbReference type="PANTHER" id="PTHR42076">
    <property type="entry name" value="CYANOVIRIN-N HOMOLOG"/>
    <property type="match status" value="1"/>
</dbReference>
<evidence type="ECO:0000259" key="2">
    <source>
        <dbReference type="SMART" id="SM01111"/>
    </source>
</evidence>
<dbReference type="SMART" id="SM01111">
    <property type="entry name" value="CVNH"/>
    <property type="match status" value="1"/>
</dbReference>
<sequence>MAFLATAQKFSIGLSDCHTLSARLLNTRGEWEADYFDLDDCIGNIDGKLTWDGRGYSNTATNIWLSILDSPPVAYLYATLKKNDTSYVEAGIDLNEGIANVGGEFKFKPVSEVHPPPPRRPTPADCTPPSTQADTLSPEQAQGTITTLPPHTPLCTAFAAIFTEPSGRQLRFTACPIIAFPTFSAKVTLHYGEMSEASGMRSFGGSASKTKVSLYLDNGVRIVGEVVQGGPDKEVTVAGSGHWGISR</sequence>
<dbReference type="AlphaFoldDB" id="A0A8H3CH43"/>
<evidence type="ECO:0000313" key="4">
    <source>
        <dbReference type="Proteomes" id="UP000663850"/>
    </source>
</evidence>
<dbReference type="Pfam" id="PF08881">
    <property type="entry name" value="CVNH"/>
    <property type="match status" value="1"/>
</dbReference>
<gene>
    <name evidence="3" type="ORF">RDB_LOCUS77527</name>
</gene>
<dbReference type="SUPFAM" id="SSF51322">
    <property type="entry name" value="Cyanovirin-N"/>
    <property type="match status" value="1"/>
</dbReference>
<dbReference type="InterPro" id="IPR036673">
    <property type="entry name" value="Cyanovirin-N_sf"/>
</dbReference>
<dbReference type="EMBL" id="CAJMWZ010004042">
    <property type="protein sequence ID" value="CAE6483418.1"/>
    <property type="molecule type" value="Genomic_DNA"/>
</dbReference>
<evidence type="ECO:0000313" key="3">
    <source>
        <dbReference type="EMBL" id="CAE6483418.1"/>
    </source>
</evidence>
<accession>A0A8H3CH43</accession>
<comment type="caution">
    <text evidence="3">The sequence shown here is derived from an EMBL/GenBank/DDBJ whole genome shotgun (WGS) entry which is preliminary data.</text>
</comment>
<dbReference type="Gene3D" id="2.30.60.10">
    <property type="entry name" value="Cyanovirin-N"/>
    <property type="match status" value="1"/>
</dbReference>
<name>A0A8H3CH43_9AGAM</name>
<dbReference type="PANTHER" id="PTHR42076:SF1">
    <property type="entry name" value="CYANOVIRIN-N DOMAIN-CONTAINING PROTEIN"/>
    <property type="match status" value="1"/>
</dbReference>
<feature type="region of interest" description="Disordered" evidence="1">
    <location>
        <begin position="110"/>
        <end position="139"/>
    </location>
</feature>
<evidence type="ECO:0000256" key="1">
    <source>
        <dbReference type="SAM" id="MobiDB-lite"/>
    </source>
</evidence>
<feature type="compositionally biased region" description="Polar residues" evidence="1">
    <location>
        <begin position="130"/>
        <end position="139"/>
    </location>
</feature>
<protein>
    <recommendedName>
        <fullName evidence="2">Cyanovirin-N domain-containing protein</fullName>
    </recommendedName>
</protein>
<organism evidence="3 4">
    <name type="scientific">Rhizoctonia solani</name>
    <dbReference type="NCBI Taxonomy" id="456999"/>
    <lineage>
        <taxon>Eukaryota</taxon>
        <taxon>Fungi</taxon>
        <taxon>Dikarya</taxon>
        <taxon>Basidiomycota</taxon>
        <taxon>Agaricomycotina</taxon>
        <taxon>Agaricomycetes</taxon>
        <taxon>Cantharellales</taxon>
        <taxon>Ceratobasidiaceae</taxon>
        <taxon>Rhizoctonia</taxon>
    </lineage>
</organism>
<dbReference type="Proteomes" id="UP000663850">
    <property type="component" value="Unassembled WGS sequence"/>
</dbReference>
<feature type="domain" description="Cyanovirin-N" evidence="2">
    <location>
        <begin position="2"/>
        <end position="107"/>
    </location>
</feature>
<reference evidence="3" key="1">
    <citation type="submission" date="2021-01" db="EMBL/GenBank/DDBJ databases">
        <authorList>
            <person name="Kaushik A."/>
        </authorList>
    </citation>
    <scope>NUCLEOTIDE SEQUENCE</scope>
    <source>
        <strain evidence="3">Type strain: AG8-Rh-89/</strain>
    </source>
</reference>
<proteinExistence type="predicted"/>